<evidence type="ECO:0008006" key="5">
    <source>
        <dbReference type="Google" id="ProtNLM"/>
    </source>
</evidence>
<organism evidence="3 4">
    <name type="scientific">Kalanchoe fedtschenkoi</name>
    <name type="common">Lavender scallops</name>
    <name type="synonym">South American air plant</name>
    <dbReference type="NCBI Taxonomy" id="63787"/>
    <lineage>
        <taxon>Eukaryota</taxon>
        <taxon>Viridiplantae</taxon>
        <taxon>Streptophyta</taxon>
        <taxon>Embryophyta</taxon>
        <taxon>Tracheophyta</taxon>
        <taxon>Spermatophyta</taxon>
        <taxon>Magnoliopsida</taxon>
        <taxon>eudicotyledons</taxon>
        <taxon>Gunneridae</taxon>
        <taxon>Pentapetalae</taxon>
        <taxon>Saxifragales</taxon>
        <taxon>Crassulaceae</taxon>
        <taxon>Kalanchoe</taxon>
    </lineage>
</organism>
<dbReference type="Pfam" id="PF02519">
    <property type="entry name" value="Auxin_inducible"/>
    <property type="match status" value="1"/>
</dbReference>
<dbReference type="PANTHER" id="PTHR31374:SF139">
    <property type="entry name" value="OS02G0143300 PROTEIN"/>
    <property type="match status" value="1"/>
</dbReference>
<dbReference type="InterPro" id="IPR003676">
    <property type="entry name" value="SAUR_fam"/>
</dbReference>
<protein>
    <recommendedName>
        <fullName evidence="5">Small auxin up regulated protein</fullName>
    </recommendedName>
</protein>
<dbReference type="GO" id="GO:0009733">
    <property type="term" value="P:response to auxin"/>
    <property type="evidence" value="ECO:0007669"/>
    <property type="project" value="InterPro"/>
</dbReference>
<evidence type="ECO:0000256" key="1">
    <source>
        <dbReference type="ARBA" id="ARBA00006974"/>
    </source>
</evidence>
<dbReference type="EnsemblPlants" id="Kaladp0515s0117.1.v1.1">
    <property type="protein sequence ID" value="Kaladp0515s0117.1.v1.1.CDS.1"/>
    <property type="gene ID" value="Kaladp0515s0117.v1.1"/>
</dbReference>
<dbReference type="OMA" id="FGYDHEG"/>
<sequence>MAKIKLVRQRRGWGLGKRPSKLFGKESPKKELLATGESSDGKRKKAEEMRKGFLAVYVGRELRRFEIPASYLSKPEFVELMEGAAQEFGFEQEGGLRVPCEEDQFEELLSRCMTMEKLESKSKRGVFI</sequence>
<accession>A0A7N1A6B9</accession>
<reference evidence="3" key="1">
    <citation type="submission" date="2021-01" db="UniProtKB">
        <authorList>
            <consortium name="EnsemblPlants"/>
        </authorList>
    </citation>
    <scope>IDENTIFICATION</scope>
</reference>
<dbReference type="PANTHER" id="PTHR31374">
    <property type="entry name" value="AUXIN-INDUCED PROTEIN-LIKE-RELATED"/>
    <property type="match status" value="1"/>
</dbReference>
<dbReference type="Proteomes" id="UP000594263">
    <property type="component" value="Unplaced"/>
</dbReference>
<dbReference type="Gramene" id="Kaladp0515s0117.1.v1.1">
    <property type="protein sequence ID" value="Kaladp0515s0117.1.v1.1.CDS.1"/>
    <property type="gene ID" value="Kaladp0515s0117.v1.1"/>
</dbReference>
<evidence type="ECO:0000313" key="3">
    <source>
        <dbReference type="EnsemblPlants" id="Kaladp0515s0117.1.v1.1.CDS.1"/>
    </source>
</evidence>
<feature type="compositionally biased region" description="Basic and acidic residues" evidence="2">
    <location>
        <begin position="23"/>
        <end position="32"/>
    </location>
</feature>
<comment type="similarity">
    <text evidence="1">Belongs to the ARG7 family.</text>
</comment>
<proteinExistence type="inferred from homology"/>
<evidence type="ECO:0000313" key="4">
    <source>
        <dbReference type="Proteomes" id="UP000594263"/>
    </source>
</evidence>
<feature type="region of interest" description="Disordered" evidence="2">
    <location>
        <begin position="15"/>
        <end position="45"/>
    </location>
</feature>
<dbReference type="AlphaFoldDB" id="A0A7N1A6B9"/>
<evidence type="ECO:0000256" key="2">
    <source>
        <dbReference type="SAM" id="MobiDB-lite"/>
    </source>
</evidence>
<keyword evidence="4" id="KW-1185">Reference proteome</keyword>
<name>A0A7N1A6B9_KALFE</name>